<feature type="binding site" evidence="11">
    <location>
        <position position="656"/>
    </location>
    <ligand>
        <name>Zn(2+)</name>
        <dbReference type="ChEBI" id="CHEBI:29105"/>
    </ligand>
</feature>
<keyword evidence="6 13" id="KW-1133">Transmembrane helix</keyword>
<evidence type="ECO:0000256" key="4">
    <source>
        <dbReference type="ARBA" id="ARBA00022692"/>
    </source>
</evidence>
<evidence type="ECO:0000256" key="3">
    <source>
        <dbReference type="ARBA" id="ARBA00012925"/>
    </source>
</evidence>
<dbReference type="EMBL" id="BMMK01000002">
    <property type="protein sequence ID" value="GGM36977.1"/>
    <property type="molecule type" value="Genomic_DNA"/>
</dbReference>
<dbReference type="SUPFAM" id="SSF53056">
    <property type="entry name" value="beta-carbonic anhydrase, cab"/>
    <property type="match status" value="1"/>
</dbReference>
<dbReference type="GO" id="GO:0008270">
    <property type="term" value="F:zinc ion binding"/>
    <property type="evidence" value="ECO:0007669"/>
    <property type="project" value="InterPro"/>
</dbReference>
<feature type="region of interest" description="Disordered" evidence="12">
    <location>
        <begin position="1"/>
        <end position="27"/>
    </location>
</feature>
<feature type="transmembrane region" description="Helical" evidence="13">
    <location>
        <begin position="364"/>
        <end position="384"/>
    </location>
</feature>
<name>A0A8J3C628_9PSEU</name>
<feature type="transmembrane region" description="Helical" evidence="13">
    <location>
        <begin position="259"/>
        <end position="283"/>
    </location>
</feature>
<evidence type="ECO:0000313" key="16">
    <source>
        <dbReference type="Proteomes" id="UP000637578"/>
    </source>
</evidence>
<feature type="binding site" evidence="11">
    <location>
        <position position="596"/>
    </location>
    <ligand>
        <name>Zn(2+)</name>
        <dbReference type="ChEBI" id="CHEBI:29105"/>
    </ligand>
</feature>
<keyword evidence="5 11" id="KW-0862">Zinc</keyword>
<evidence type="ECO:0000256" key="1">
    <source>
        <dbReference type="ARBA" id="ARBA00004141"/>
    </source>
</evidence>
<dbReference type="Proteomes" id="UP000637578">
    <property type="component" value="Unassembled WGS sequence"/>
</dbReference>
<dbReference type="Gene3D" id="3.40.1050.10">
    <property type="entry name" value="Carbonic anhydrase"/>
    <property type="match status" value="1"/>
</dbReference>
<feature type="binding site" evidence="11">
    <location>
        <position position="598"/>
    </location>
    <ligand>
        <name>Zn(2+)</name>
        <dbReference type="ChEBI" id="CHEBI:29105"/>
    </ligand>
</feature>
<dbReference type="InterPro" id="IPR001902">
    <property type="entry name" value="SLC26A/SulP_fam"/>
</dbReference>
<keyword evidence="8" id="KW-0456">Lyase</keyword>
<reference evidence="15" key="2">
    <citation type="submission" date="2020-09" db="EMBL/GenBank/DDBJ databases">
        <authorList>
            <person name="Sun Q."/>
            <person name="Zhou Y."/>
        </authorList>
    </citation>
    <scope>NUCLEOTIDE SEQUENCE</scope>
    <source>
        <strain evidence="15">CGMCC 4.5737</strain>
    </source>
</reference>
<dbReference type="Pfam" id="PF00916">
    <property type="entry name" value="Sulfate_transp"/>
    <property type="match status" value="1"/>
</dbReference>
<keyword evidence="11" id="KW-0479">Metal-binding</keyword>
<gene>
    <name evidence="15" type="ORF">GCM10012275_05150</name>
</gene>
<evidence type="ECO:0000256" key="8">
    <source>
        <dbReference type="ARBA" id="ARBA00023239"/>
    </source>
</evidence>
<evidence type="ECO:0000313" key="15">
    <source>
        <dbReference type="EMBL" id="GGM36977.1"/>
    </source>
</evidence>
<evidence type="ECO:0000259" key="14">
    <source>
        <dbReference type="Pfam" id="PF00916"/>
    </source>
</evidence>
<evidence type="ECO:0000256" key="6">
    <source>
        <dbReference type="ARBA" id="ARBA00022989"/>
    </source>
</evidence>
<evidence type="ECO:0000256" key="5">
    <source>
        <dbReference type="ARBA" id="ARBA00022833"/>
    </source>
</evidence>
<dbReference type="GO" id="GO:0055085">
    <property type="term" value="P:transmembrane transport"/>
    <property type="evidence" value="ECO:0007669"/>
    <property type="project" value="InterPro"/>
</dbReference>
<comment type="cofactor">
    <cofactor evidence="11">
        <name>Zn(2+)</name>
        <dbReference type="ChEBI" id="CHEBI:29105"/>
    </cofactor>
    <text evidence="11">Binds 1 zinc ion per subunit.</text>
</comment>
<dbReference type="PANTHER" id="PTHR11814">
    <property type="entry name" value="SULFATE TRANSPORTER"/>
    <property type="match status" value="1"/>
</dbReference>
<comment type="subcellular location">
    <subcellularLocation>
        <location evidence="1">Membrane</location>
        <topology evidence="1">Multi-pass membrane protein</topology>
    </subcellularLocation>
</comment>
<comment type="caution">
    <text evidence="15">The sequence shown here is derived from an EMBL/GenBank/DDBJ whole genome shotgun (WGS) entry which is preliminary data.</text>
</comment>
<feature type="transmembrane region" description="Helical" evidence="13">
    <location>
        <begin position="42"/>
        <end position="61"/>
    </location>
</feature>
<dbReference type="GO" id="GO:0004089">
    <property type="term" value="F:carbonate dehydratase activity"/>
    <property type="evidence" value="ECO:0007669"/>
    <property type="project" value="UniProtKB-EC"/>
</dbReference>
<dbReference type="GO" id="GO:0016020">
    <property type="term" value="C:membrane"/>
    <property type="evidence" value="ECO:0007669"/>
    <property type="project" value="UniProtKB-SubCell"/>
</dbReference>
<dbReference type="SMART" id="SM00947">
    <property type="entry name" value="Pro_CA"/>
    <property type="match status" value="1"/>
</dbReference>
<keyword evidence="16" id="KW-1185">Reference proteome</keyword>
<protein>
    <recommendedName>
        <fullName evidence="3">carbonic anhydrase</fullName>
        <ecNumber evidence="3">4.2.1.1</ecNumber>
    </recommendedName>
</protein>
<dbReference type="GO" id="GO:0015976">
    <property type="term" value="P:carbon utilization"/>
    <property type="evidence" value="ECO:0007669"/>
    <property type="project" value="InterPro"/>
</dbReference>
<dbReference type="AlphaFoldDB" id="A0A8J3C628"/>
<evidence type="ECO:0000256" key="2">
    <source>
        <dbReference type="ARBA" id="ARBA00006217"/>
    </source>
</evidence>
<reference evidence="15" key="1">
    <citation type="journal article" date="2014" name="Int. J. Syst. Evol. Microbiol.">
        <title>Complete genome sequence of Corynebacterium casei LMG S-19264T (=DSM 44701T), isolated from a smear-ripened cheese.</title>
        <authorList>
            <consortium name="US DOE Joint Genome Institute (JGI-PGF)"/>
            <person name="Walter F."/>
            <person name="Albersmeier A."/>
            <person name="Kalinowski J."/>
            <person name="Ruckert C."/>
        </authorList>
    </citation>
    <scope>NUCLEOTIDE SEQUENCE</scope>
    <source>
        <strain evidence="15">CGMCC 4.5737</strain>
    </source>
</reference>
<dbReference type="InterPro" id="IPR015892">
    <property type="entry name" value="Carbonic_anhydrase_CS"/>
</dbReference>
<dbReference type="InterPro" id="IPR001765">
    <property type="entry name" value="Carbonic_anhydrase"/>
</dbReference>
<feature type="transmembrane region" description="Helical" evidence="13">
    <location>
        <begin position="185"/>
        <end position="205"/>
    </location>
</feature>
<keyword evidence="7 13" id="KW-0472">Membrane</keyword>
<dbReference type="InterPro" id="IPR036874">
    <property type="entry name" value="Carbonic_anhydrase_sf"/>
</dbReference>
<evidence type="ECO:0000256" key="7">
    <source>
        <dbReference type="ARBA" id="ARBA00023136"/>
    </source>
</evidence>
<feature type="transmembrane region" description="Helical" evidence="13">
    <location>
        <begin position="396"/>
        <end position="421"/>
    </location>
</feature>
<organism evidence="15 16">
    <name type="scientific">Longimycelium tulufanense</name>
    <dbReference type="NCBI Taxonomy" id="907463"/>
    <lineage>
        <taxon>Bacteria</taxon>
        <taxon>Bacillati</taxon>
        <taxon>Actinomycetota</taxon>
        <taxon>Actinomycetes</taxon>
        <taxon>Pseudonocardiales</taxon>
        <taxon>Pseudonocardiaceae</taxon>
        <taxon>Longimycelium</taxon>
    </lineage>
</organism>
<comment type="catalytic activity">
    <reaction evidence="10">
        <text>hydrogencarbonate + H(+) = CO2 + H2O</text>
        <dbReference type="Rhea" id="RHEA:10748"/>
        <dbReference type="ChEBI" id="CHEBI:15377"/>
        <dbReference type="ChEBI" id="CHEBI:15378"/>
        <dbReference type="ChEBI" id="CHEBI:16526"/>
        <dbReference type="ChEBI" id="CHEBI:17544"/>
        <dbReference type="EC" id="4.2.1.1"/>
    </reaction>
</comment>
<dbReference type="PROSITE" id="PS00705">
    <property type="entry name" value="PROK_CO2_ANHYDRASE_2"/>
    <property type="match status" value="1"/>
</dbReference>
<evidence type="ECO:0000256" key="12">
    <source>
        <dbReference type="SAM" id="MobiDB-lite"/>
    </source>
</evidence>
<feature type="transmembrane region" description="Helical" evidence="13">
    <location>
        <begin position="67"/>
        <end position="84"/>
    </location>
</feature>
<dbReference type="EC" id="4.2.1.1" evidence="3"/>
<comment type="function">
    <text evidence="9">Catalyzes the reversible hydration of carbon dioxide to form bicarbonate.</text>
</comment>
<dbReference type="Pfam" id="PF00484">
    <property type="entry name" value="Pro_CA"/>
    <property type="match status" value="1"/>
</dbReference>
<keyword evidence="4 13" id="KW-0812">Transmembrane</keyword>
<feature type="binding site" evidence="11">
    <location>
        <position position="659"/>
    </location>
    <ligand>
        <name>Zn(2+)</name>
        <dbReference type="ChEBI" id="CHEBI:29105"/>
    </ligand>
</feature>
<accession>A0A8J3C628</accession>
<sequence length="772" mass="81762">MSTRNIPRPREQRHTTADPPRAGSAGNGAGLARLRTVLRYDLPASLVVFLVAVPLSLGIAAASGAPLLAGLVSAVVGGIVAGLLGGAPLQVTGPAAGLTVIVAGLVAQYGWPATAAITLAAGAVQLVLGLTRVGRAALSLSPAVVHGMLAGIGVVIAMSQLHVVLGGEPQDSVLANLRDLPAQLVGHHDAAVLVGAVTIGLLVVWPRLPRVSAVPAPLVAVSAATAMSVVLSLDVPRVFLPDDPLSGLVFPELPSGPVLGVMVAVFTVAVVASVESLLSAVAVDKKHNGPRADLDRELTAQGVANMTAGALGGLPVTGVIVRSSTNVAAGARTRASTVMHGVWVALFVLFLAGVVRLIPLSALAGVLVVIGVRLVSLAHMRLLWRHRELPVYATTLLGVVFIDLLTGVLLGVVVAVLLALYRLTHATFHAEDRGADGWVLVVRGSLVFLSVGRLVRELRRIPECRRVLLELHVDFMDHAAFDALHDWRMGYERRGGRVDVEEVHDTWYHRATRGNPGNRRSLPNPLPRWFAPWSHWQQRQVEEVPADDHIPLPSADDNPMWRGIHEFERRSAPLVRPFLAELAAKGQQPAQLFITCADSRVVPNLITTSGPGDLFCVRNVGNLVPRADDATDDSVGAAVEYAVGVLEVRTVVVCGHSDCGAMKALLGGGANANSHLAGWLRHAEASLIRFHDDALRPLAKVAPHDLPVLERLCLANVVQQLDNLRTYPGVRMAIDQGRLRLVGMYFDISAARIYLVDADTARLSPIQDVALP</sequence>
<dbReference type="InterPro" id="IPR011547">
    <property type="entry name" value="SLC26A/SulP_dom"/>
</dbReference>
<evidence type="ECO:0000256" key="11">
    <source>
        <dbReference type="PIRSR" id="PIRSR601765-1"/>
    </source>
</evidence>
<feature type="transmembrane region" description="Helical" evidence="13">
    <location>
        <begin position="113"/>
        <end position="131"/>
    </location>
</feature>
<evidence type="ECO:0000256" key="13">
    <source>
        <dbReference type="SAM" id="Phobius"/>
    </source>
</evidence>
<comment type="similarity">
    <text evidence="2">Belongs to the beta-class carbonic anhydrase family.</text>
</comment>
<proteinExistence type="inferred from homology"/>
<dbReference type="PROSITE" id="PS00704">
    <property type="entry name" value="PROK_CO2_ANHYDRASE_1"/>
    <property type="match status" value="1"/>
</dbReference>
<feature type="transmembrane region" description="Helical" evidence="13">
    <location>
        <begin position="217"/>
        <end position="239"/>
    </location>
</feature>
<dbReference type="InterPro" id="IPR036513">
    <property type="entry name" value="STAS_dom_sf"/>
</dbReference>
<evidence type="ECO:0000256" key="10">
    <source>
        <dbReference type="ARBA" id="ARBA00048348"/>
    </source>
</evidence>
<dbReference type="RefSeq" id="WP_189053469.1">
    <property type="nucleotide sequence ID" value="NZ_BMMK01000002.1"/>
</dbReference>
<feature type="transmembrane region" description="Helical" evidence="13">
    <location>
        <begin position="143"/>
        <end position="165"/>
    </location>
</feature>
<dbReference type="Gene3D" id="3.30.750.24">
    <property type="entry name" value="STAS domain"/>
    <property type="match status" value="1"/>
</dbReference>
<feature type="domain" description="SLC26A/SulP transporter" evidence="14">
    <location>
        <begin position="38"/>
        <end position="388"/>
    </location>
</feature>
<evidence type="ECO:0000256" key="9">
    <source>
        <dbReference type="ARBA" id="ARBA00024993"/>
    </source>
</evidence>
<feature type="transmembrane region" description="Helical" evidence="13">
    <location>
        <begin position="341"/>
        <end position="358"/>
    </location>
</feature>